<protein>
    <submittedName>
        <fullName evidence="2">Uncharacterized protein</fullName>
    </submittedName>
</protein>
<accession>A0A7R9HDF6</accession>
<gene>
    <name evidence="2" type="ORF">TCEB3V08_LOCUS13191</name>
</gene>
<feature type="compositionally biased region" description="Low complexity" evidence="1">
    <location>
        <begin position="83"/>
        <end position="140"/>
    </location>
</feature>
<sequence length="167" mass="17545">MYNVISYSSYGGMGSIGNILTGIAARLSTREQADALREFVEENQNNLGTALGASQRALETVEENLVWLGQNGEDIFNWLRDVSPTTSTSSSTSTESTNTMSTGTTSTGTTSTGTTSAMTTSASTTTEPTATEPIAPDTTTQGDSANSFTGSLCVISFSLLLTYTRFV</sequence>
<dbReference type="Gene3D" id="1.25.50.20">
    <property type="match status" value="1"/>
</dbReference>
<name>A0A7R9HDF6_TIMCR</name>
<organism evidence="2">
    <name type="scientific">Timema cristinae</name>
    <name type="common">Walking stick</name>
    <dbReference type="NCBI Taxonomy" id="61476"/>
    <lineage>
        <taxon>Eukaryota</taxon>
        <taxon>Metazoa</taxon>
        <taxon>Ecdysozoa</taxon>
        <taxon>Arthropoda</taxon>
        <taxon>Hexapoda</taxon>
        <taxon>Insecta</taxon>
        <taxon>Pterygota</taxon>
        <taxon>Neoptera</taxon>
        <taxon>Polyneoptera</taxon>
        <taxon>Phasmatodea</taxon>
        <taxon>Timematodea</taxon>
        <taxon>Timematoidea</taxon>
        <taxon>Timematidae</taxon>
        <taxon>Timema</taxon>
    </lineage>
</organism>
<dbReference type="EMBL" id="OC334288">
    <property type="protein sequence ID" value="CAD7418105.1"/>
    <property type="molecule type" value="Genomic_DNA"/>
</dbReference>
<proteinExistence type="predicted"/>
<evidence type="ECO:0000313" key="2">
    <source>
        <dbReference type="EMBL" id="CAD7418105.1"/>
    </source>
</evidence>
<dbReference type="AlphaFoldDB" id="A0A7R9HDF6"/>
<feature type="region of interest" description="Disordered" evidence="1">
    <location>
        <begin position="83"/>
        <end position="143"/>
    </location>
</feature>
<reference evidence="2" key="1">
    <citation type="submission" date="2020-11" db="EMBL/GenBank/DDBJ databases">
        <authorList>
            <person name="Tran Van P."/>
        </authorList>
    </citation>
    <scope>NUCLEOTIDE SEQUENCE</scope>
</reference>
<evidence type="ECO:0000256" key="1">
    <source>
        <dbReference type="SAM" id="MobiDB-lite"/>
    </source>
</evidence>